<organism evidence="1 2">
    <name type="scientific">Parachitinimonas caeni</name>
    <dbReference type="NCBI Taxonomy" id="3031301"/>
    <lineage>
        <taxon>Bacteria</taxon>
        <taxon>Pseudomonadati</taxon>
        <taxon>Pseudomonadota</taxon>
        <taxon>Betaproteobacteria</taxon>
        <taxon>Neisseriales</taxon>
        <taxon>Chitinibacteraceae</taxon>
        <taxon>Parachitinimonas</taxon>
    </lineage>
</organism>
<dbReference type="Pfam" id="PF23812">
    <property type="entry name" value="Phage_TAC_18"/>
    <property type="match status" value="1"/>
</dbReference>
<evidence type="ECO:0000313" key="1">
    <source>
        <dbReference type="EMBL" id="MDK2122603.1"/>
    </source>
</evidence>
<accession>A0ABT7DU29</accession>
<proteinExistence type="predicted"/>
<protein>
    <submittedName>
        <fullName evidence="1">Uncharacterized protein</fullName>
    </submittedName>
</protein>
<dbReference type="RefSeq" id="WP_284098886.1">
    <property type="nucleotide sequence ID" value="NZ_JARRAF010000001.1"/>
</dbReference>
<comment type="caution">
    <text evidence="1">The sequence shown here is derived from an EMBL/GenBank/DDBJ whole genome shotgun (WGS) entry which is preliminary data.</text>
</comment>
<keyword evidence="2" id="KW-1185">Reference proteome</keyword>
<name>A0ABT7DU29_9NEIS</name>
<dbReference type="InterPro" id="IPR056919">
    <property type="entry name" value="Phage_TAC_18"/>
</dbReference>
<dbReference type="EMBL" id="JARRAF010000001">
    <property type="protein sequence ID" value="MDK2122603.1"/>
    <property type="molecule type" value="Genomic_DNA"/>
</dbReference>
<sequence length="103" mass="11215">MARVAAITGEAPPELADAADCPDEYLELWLWWQELATSRGGNGFGPNPLTYSEIAAWAALTHRAPTPAETALLTHIDAVFLSVHLKSPKETDHGKPDADSRRH</sequence>
<reference evidence="1" key="1">
    <citation type="submission" date="2023-03" db="EMBL/GenBank/DDBJ databases">
        <title>Chitinimonas shenzhenensis gen. nov., sp. nov., a novel member of family Burkholderiaceae isolated from activated sludge collected in Shen Zhen, China.</title>
        <authorList>
            <person name="Wang X."/>
        </authorList>
    </citation>
    <scope>NUCLEOTIDE SEQUENCE</scope>
    <source>
        <strain evidence="1">DQS-5</strain>
    </source>
</reference>
<gene>
    <name evidence="1" type="ORF">PZA18_00910</name>
</gene>
<dbReference type="Proteomes" id="UP001172778">
    <property type="component" value="Unassembled WGS sequence"/>
</dbReference>
<evidence type="ECO:0000313" key="2">
    <source>
        <dbReference type="Proteomes" id="UP001172778"/>
    </source>
</evidence>